<dbReference type="OrthoDB" id="8062037at2759"/>
<keyword evidence="4" id="KW-1185">Reference proteome</keyword>
<feature type="domain" description="RING-type" evidence="2">
    <location>
        <begin position="210"/>
        <end position="253"/>
    </location>
</feature>
<dbReference type="GO" id="GO:0006511">
    <property type="term" value="P:ubiquitin-dependent protein catabolic process"/>
    <property type="evidence" value="ECO:0007669"/>
    <property type="project" value="TreeGrafter"/>
</dbReference>
<dbReference type="InterPro" id="IPR001841">
    <property type="entry name" value="Znf_RING"/>
</dbReference>
<keyword evidence="1" id="KW-0479">Metal-binding</keyword>
<dbReference type="SUPFAM" id="SSF57850">
    <property type="entry name" value="RING/U-box"/>
    <property type="match status" value="1"/>
</dbReference>
<name>S9TFU8_9TRYP</name>
<reference evidence="3 4" key="1">
    <citation type="journal article" date="2013" name="PLoS ONE">
        <title>Predicting the Proteins of Angomonas deanei, Strigomonas culicis and Their Respective Endosymbionts Reveals New Aspects of the Trypanosomatidae Family.</title>
        <authorList>
            <person name="Motta M.C."/>
            <person name="Martins A.C."/>
            <person name="de Souza S.S."/>
            <person name="Catta-Preta C.M."/>
            <person name="Silva R."/>
            <person name="Klein C.C."/>
            <person name="de Almeida L.G."/>
            <person name="de Lima Cunha O."/>
            <person name="Ciapina L.P."/>
            <person name="Brocchi M."/>
            <person name="Colabardini A.C."/>
            <person name="de Araujo Lima B."/>
            <person name="Machado C.R."/>
            <person name="de Almeida Soares C.M."/>
            <person name="Probst C.M."/>
            <person name="de Menezes C.B."/>
            <person name="Thompson C.E."/>
            <person name="Bartholomeu D.C."/>
            <person name="Gradia D.F."/>
            <person name="Pavoni D.P."/>
            <person name="Grisard E.C."/>
            <person name="Fantinatti-Garboggini F."/>
            <person name="Marchini F.K."/>
            <person name="Rodrigues-Luiz G.F."/>
            <person name="Wagner G."/>
            <person name="Goldman G.H."/>
            <person name="Fietto J.L."/>
            <person name="Elias M.C."/>
            <person name="Goldman M.H."/>
            <person name="Sagot M.F."/>
            <person name="Pereira M."/>
            <person name="Stoco P.H."/>
            <person name="de Mendonca-Neto R.P."/>
            <person name="Teixeira S.M."/>
            <person name="Maciel T.E."/>
            <person name="de Oliveira Mendes T.A."/>
            <person name="Urmenyi T.P."/>
            <person name="de Souza W."/>
            <person name="Schenkman S."/>
            <person name="de Vasconcelos A.T."/>
        </authorList>
    </citation>
    <scope>NUCLEOTIDE SEQUENCE [LARGE SCALE GENOMIC DNA]</scope>
</reference>
<proteinExistence type="predicted"/>
<dbReference type="AlphaFoldDB" id="S9TFU8"/>
<dbReference type="Gene3D" id="3.30.40.10">
    <property type="entry name" value="Zinc/RING finger domain, C3HC4 (zinc finger)"/>
    <property type="match status" value="1"/>
</dbReference>
<dbReference type="PROSITE" id="PS50089">
    <property type="entry name" value="ZF_RING_2"/>
    <property type="match status" value="1"/>
</dbReference>
<keyword evidence="1" id="KW-0863">Zinc-finger</keyword>
<evidence type="ECO:0000313" key="4">
    <source>
        <dbReference type="Proteomes" id="UP000015354"/>
    </source>
</evidence>
<dbReference type="InterPro" id="IPR051826">
    <property type="entry name" value="E3_ubiquitin-ligase_domain"/>
</dbReference>
<sequence>MPPKFSIQGKDLQLPPSFLCQHCFHCCYFGFGRDTSGGETRNKPCEVCGSPDVFVPKTRDELVHAYESAAINQSVRPSLATLRGLIDLHLRTGGKVVMFRGGVLREVTRRATTTTTTAAAQPPVAMRRLSDGGAMRAAATAAPAAVQPAAATRAPAATPAAAATTRAPAAAAAKKGTPWRRTPDEVLQTVAHYPQGLGPGQMRAGQDTVCTVCFEECLRSQEEVVQLGCNHFFHIDCIRPWIDGCNYSCPMCRHPI</sequence>
<keyword evidence="1" id="KW-0862">Zinc</keyword>
<evidence type="ECO:0000256" key="1">
    <source>
        <dbReference type="PROSITE-ProRule" id="PRU00175"/>
    </source>
</evidence>
<dbReference type="Proteomes" id="UP000015354">
    <property type="component" value="Unassembled WGS sequence"/>
</dbReference>
<dbReference type="PANTHER" id="PTHR22765:SF434">
    <property type="entry name" value="GB|AAD18119.1-RELATED"/>
    <property type="match status" value="1"/>
</dbReference>
<evidence type="ECO:0000313" key="3">
    <source>
        <dbReference type="EMBL" id="EPY16947.1"/>
    </source>
</evidence>
<dbReference type="Pfam" id="PF13639">
    <property type="entry name" value="zf-RING_2"/>
    <property type="match status" value="1"/>
</dbReference>
<dbReference type="InterPro" id="IPR013083">
    <property type="entry name" value="Znf_RING/FYVE/PHD"/>
</dbReference>
<protein>
    <recommendedName>
        <fullName evidence="2">RING-type domain-containing protein</fullName>
    </recommendedName>
</protein>
<comment type="caution">
    <text evidence="3">The sequence shown here is derived from an EMBL/GenBank/DDBJ whole genome shotgun (WGS) entry which is preliminary data.</text>
</comment>
<dbReference type="GO" id="GO:0008270">
    <property type="term" value="F:zinc ion binding"/>
    <property type="evidence" value="ECO:0007669"/>
    <property type="project" value="UniProtKB-KW"/>
</dbReference>
<dbReference type="PANTHER" id="PTHR22765">
    <property type="entry name" value="RING FINGER AND PROTEASE ASSOCIATED DOMAIN-CONTAINING"/>
    <property type="match status" value="1"/>
</dbReference>
<organism evidence="3 4">
    <name type="scientific">Strigomonas culicis</name>
    <dbReference type="NCBI Taxonomy" id="28005"/>
    <lineage>
        <taxon>Eukaryota</taxon>
        <taxon>Discoba</taxon>
        <taxon>Euglenozoa</taxon>
        <taxon>Kinetoplastea</taxon>
        <taxon>Metakinetoplastina</taxon>
        <taxon>Trypanosomatida</taxon>
        <taxon>Trypanosomatidae</taxon>
        <taxon>Strigomonadinae</taxon>
        <taxon>Strigomonas</taxon>
    </lineage>
</organism>
<gene>
    <name evidence="3" type="ORF">STCU_10896</name>
</gene>
<evidence type="ECO:0000259" key="2">
    <source>
        <dbReference type="PROSITE" id="PS50089"/>
    </source>
</evidence>
<accession>S9TFU8</accession>
<dbReference type="SMART" id="SM00184">
    <property type="entry name" value="RING"/>
    <property type="match status" value="1"/>
</dbReference>
<dbReference type="EMBL" id="ATMH01010779">
    <property type="protein sequence ID" value="EPY16947.1"/>
    <property type="molecule type" value="Genomic_DNA"/>
</dbReference>
<dbReference type="GO" id="GO:0061630">
    <property type="term" value="F:ubiquitin protein ligase activity"/>
    <property type="evidence" value="ECO:0007669"/>
    <property type="project" value="TreeGrafter"/>
</dbReference>